<accession>A0A1E3A149</accession>
<dbReference type="EC" id="3.6.3.-" evidence="10"/>
<dbReference type="InterPro" id="IPR027417">
    <property type="entry name" value="P-loop_NTPase"/>
</dbReference>
<keyword evidence="4 10" id="KW-0067">ATP-binding</keyword>
<feature type="domain" description="ABC transmembrane type-1" evidence="9">
    <location>
        <begin position="26"/>
        <end position="309"/>
    </location>
</feature>
<dbReference type="PANTHER" id="PTHR24221">
    <property type="entry name" value="ATP-BINDING CASSETTE SUB-FAMILY B"/>
    <property type="match status" value="1"/>
</dbReference>
<dbReference type="Proteomes" id="UP000094067">
    <property type="component" value="Unassembled WGS sequence"/>
</dbReference>
<gene>
    <name evidence="10" type="primary">msbA_10</name>
    <name evidence="10" type="ORF">BEI61_05925</name>
</gene>
<evidence type="ECO:0000256" key="7">
    <source>
        <dbReference type="SAM" id="Phobius"/>
    </source>
</evidence>
<evidence type="ECO:0000259" key="9">
    <source>
        <dbReference type="PROSITE" id="PS50929"/>
    </source>
</evidence>
<dbReference type="RefSeq" id="WP_069155182.1">
    <property type="nucleotide sequence ID" value="NZ_MCGH01000005.1"/>
</dbReference>
<evidence type="ECO:0000313" key="10">
    <source>
        <dbReference type="EMBL" id="ODM01926.1"/>
    </source>
</evidence>
<feature type="domain" description="ABC transporter" evidence="8">
    <location>
        <begin position="340"/>
        <end position="572"/>
    </location>
</feature>
<dbReference type="PATRIC" id="fig|1432052.4.peg.6557"/>
<dbReference type="GO" id="GO:0005886">
    <property type="term" value="C:plasma membrane"/>
    <property type="evidence" value="ECO:0007669"/>
    <property type="project" value="UniProtKB-SubCell"/>
</dbReference>
<feature type="transmembrane region" description="Helical" evidence="7">
    <location>
        <begin position="167"/>
        <end position="184"/>
    </location>
</feature>
<keyword evidence="2 7" id="KW-0812">Transmembrane</keyword>
<dbReference type="InterPro" id="IPR039421">
    <property type="entry name" value="Type_1_exporter"/>
</dbReference>
<dbReference type="PROSITE" id="PS50893">
    <property type="entry name" value="ABC_TRANSPORTER_2"/>
    <property type="match status" value="1"/>
</dbReference>
<dbReference type="GO" id="GO:0034040">
    <property type="term" value="F:ATPase-coupled lipid transmembrane transporter activity"/>
    <property type="evidence" value="ECO:0007669"/>
    <property type="project" value="TreeGrafter"/>
</dbReference>
<reference evidence="10 11" key="1">
    <citation type="submission" date="2016-07" db="EMBL/GenBank/DDBJ databases">
        <title>Characterization of isolates of Eisenbergiella tayi derived from blood cultures, using whole genome sequencing.</title>
        <authorList>
            <person name="Burdz T."/>
            <person name="Wiebe D."/>
            <person name="Huynh C."/>
            <person name="Bernard K."/>
        </authorList>
    </citation>
    <scope>NUCLEOTIDE SEQUENCE [LARGE SCALE GENOMIC DNA]</scope>
    <source>
        <strain evidence="10 11">NML 110608</strain>
    </source>
</reference>
<keyword evidence="6 7" id="KW-0472">Membrane</keyword>
<dbReference type="AlphaFoldDB" id="A0A1E3A149"/>
<dbReference type="Gene3D" id="3.40.50.300">
    <property type="entry name" value="P-loop containing nucleotide triphosphate hydrolases"/>
    <property type="match status" value="1"/>
</dbReference>
<feature type="transmembrane region" description="Helical" evidence="7">
    <location>
        <begin position="247"/>
        <end position="267"/>
    </location>
</feature>
<dbReference type="GO" id="GO:0016887">
    <property type="term" value="F:ATP hydrolysis activity"/>
    <property type="evidence" value="ECO:0007669"/>
    <property type="project" value="InterPro"/>
</dbReference>
<dbReference type="PROSITE" id="PS00211">
    <property type="entry name" value="ABC_TRANSPORTER_1"/>
    <property type="match status" value="1"/>
</dbReference>
<evidence type="ECO:0000256" key="4">
    <source>
        <dbReference type="ARBA" id="ARBA00022840"/>
    </source>
</evidence>
<keyword evidence="5 7" id="KW-1133">Transmembrane helix</keyword>
<feature type="transmembrane region" description="Helical" evidence="7">
    <location>
        <begin position="65"/>
        <end position="86"/>
    </location>
</feature>
<evidence type="ECO:0000256" key="2">
    <source>
        <dbReference type="ARBA" id="ARBA00022692"/>
    </source>
</evidence>
<keyword evidence="10" id="KW-0378">Hydrolase</keyword>
<dbReference type="PROSITE" id="PS50929">
    <property type="entry name" value="ABC_TM1F"/>
    <property type="match status" value="1"/>
</dbReference>
<dbReference type="SUPFAM" id="SSF90123">
    <property type="entry name" value="ABC transporter transmembrane region"/>
    <property type="match status" value="1"/>
</dbReference>
<evidence type="ECO:0000313" key="11">
    <source>
        <dbReference type="Proteomes" id="UP000094067"/>
    </source>
</evidence>
<sequence>MNPNDRKQRRRALTRCFFFHNRTAAFLAMSAVILNIPLNLAVAWQMQQLIDIAAGSPSAFTLPKISASLALSFAVMAAIMALGSYARPLFIERAVRQYRDYTFEQLTRKSTAAFHTENTSAYLSALTNDTISIETNYLPALFTLPGNLLLLIGSFALMLYYSIPLTLAAAAAALLPLAASLMAGSRLSCQEKKVSDQNESFMAALQDMLSGFPVIKSFKAQPEAVRLFSLRNAASLKSKCNANRTRIILQNICAAAGQLALFLVFMLGALLAIKGYGVTAGVVLVFVQLMDTAESSISQLPQIWANRRSANTLIDKLAAALSCGKEQNGIPAPHTLQVSITLQNLSFSYSQEIPVLQNINYCFEAGKKYAIVGNSGSGKSTLLELLQGGYTGYQGQILYDGRELRSFRPDSLYNLISVIQQNVFLFNSSILDNITMFRNFPEEKTALAVRRAGLESLLTARGADTPCGENGSSLSGGERQRISIARCLLQSTPVLLADEATASLDSATAFEIASSILSLDGITRILVTHRLEEPLLRRFDEILVLKDGRLTEHGSFDSLMENKAYFYSLFTISQ</sequence>
<dbReference type="PANTHER" id="PTHR24221:SF654">
    <property type="entry name" value="ATP-BINDING CASSETTE SUB-FAMILY B MEMBER 6"/>
    <property type="match status" value="1"/>
</dbReference>
<organism evidence="10 11">
    <name type="scientific">Eisenbergiella tayi</name>
    <dbReference type="NCBI Taxonomy" id="1432052"/>
    <lineage>
        <taxon>Bacteria</taxon>
        <taxon>Bacillati</taxon>
        <taxon>Bacillota</taxon>
        <taxon>Clostridia</taxon>
        <taxon>Lachnospirales</taxon>
        <taxon>Lachnospiraceae</taxon>
        <taxon>Eisenbergiella</taxon>
    </lineage>
</organism>
<protein>
    <submittedName>
        <fullName evidence="10">Lipid A export ATP-binding/permease protein MsbA</fullName>
        <ecNumber evidence="10">3.6.3.-</ecNumber>
    </submittedName>
</protein>
<keyword evidence="3" id="KW-0547">Nucleotide-binding</keyword>
<dbReference type="Pfam" id="PF00005">
    <property type="entry name" value="ABC_tran"/>
    <property type="match status" value="1"/>
</dbReference>
<evidence type="ECO:0000256" key="6">
    <source>
        <dbReference type="ARBA" id="ARBA00023136"/>
    </source>
</evidence>
<dbReference type="InterPro" id="IPR036640">
    <property type="entry name" value="ABC1_TM_sf"/>
</dbReference>
<dbReference type="SUPFAM" id="SSF52540">
    <property type="entry name" value="P-loop containing nucleoside triphosphate hydrolases"/>
    <property type="match status" value="1"/>
</dbReference>
<dbReference type="InterPro" id="IPR003439">
    <property type="entry name" value="ABC_transporter-like_ATP-bd"/>
</dbReference>
<dbReference type="Pfam" id="PF00664">
    <property type="entry name" value="ABC_membrane"/>
    <property type="match status" value="1"/>
</dbReference>
<evidence type="ECO:0000256" key="3">
    <source>
        <dbReference type="ARBA" id="ARBA00022741"/>
    </source>
</evidence>
<proteinExistence type="predicted"/>
<dbReference type="Gene3D" id="1.20.1560.10">
    <property type="entry name" value="ABC transporter type 1, transmembrane domain"/>
    <property type="match status" value="1"/>
</dbReference>
<evidence type="ECO:0000256" key="5">
    <source>
        <dbReference type="ARBA" id="ARBA00022989"/>
    </source>
</evidence>
<dbReference type="InterPro" id="IPR011527">
    <property type="entry name" value="ABC1_TM_dom"/>
</dbReference>
<comment type="caution">
    <text evidence="10">The sequence shown here is derived from an EMBL/GenBank/DDBJ whole genome shotgun (WGS) entry which is preliminary data.</text>
</comment>
<feature type="transmembrane region" description="Helical" evidence="7">
    <location>
        <begin position="137"/>
        <end position="161"/>
    </location>
</feature>
<dbReference type="GO" id="GO:0005524">
    <property type="term" value="F:ATP binding"/>
    <property type="evidence" value="ECO:0007669"/>
    <property type="project" value="UniProtKB-KW"/>
</dbReference>
<feature type="transmembrane region" description="Helical" evidence="7">
    <location>
        <begin position="21"/>
        <end position="45"/>
    </location>
</feature>
<comment type="subcellular location">
    <subcellularLocation>
        <location evidence="1">Cell membrane</location>
        <topology evidence="1">Multi-pass membrane protein</topology>
    </subcellularLocation>
</comment>
<dbReference type="SMART" id="SM00382">
    <property type="entry name" value="AAA"/>
    <property type="match status" value="1"/>
</dbReference>
<dbReference type="InterPro" id="IPR003593">
    <property type="entry name" value="AAA+_ATPase"/>
</dbReference>
<dbReference type="GO" id="GO:0140359">
    <property type="term" value="F:ABC-type transporter activity"/>
    <property type="evidence" value="ECO:0007669"/>
    <property type="project" value="InterPro"/>
</dbReference>
<evidence type="ECO:0000256" key="1">
    <source>
        <dbReference type="ARBA" id="ARBA00004651"/>
    </source>
</evidence>
<dbReference type="EMBL" id="MCGH01000005">
    <property type="protein sequence ID" value="ODM01926.1"/>
    <property type="molecule type" value="Genomic_DNA"/>
</dbReference>
<name>A0A1E3A149_9FIRM</name>
<evidence type="ECO:0000259" key="8">
    <source>
        <dbReference type="PROSITE" id="PS50893"/>
    </source>
</evidence>
<dbReference type="InterPro" id="IPR017871">
    <property type="entry name" value="ABC_transporter-like_CS"/>
</dbReference>